<dbReference type="InterPro" id="IPR011042">
    <property type="entry name" value="6-blade_b-propeller_TolB-like"/>
</dbReference>
<dbReference type="RefSeq" id="WP_377137092.1">
    <property type="nucleotide sequence ID" value="NZ_JBHTIA010000002.1"/>
</dbReference>
<dbReference type="InterPro" id="IPR017996">
    <property type="entry name" value="MRJP/yellow-related"/>
</dbReference>
<dbReference type="Proteomes" id="UP001597073">
    <property type="component" value="Unassembled WGS sequence"/>
</dbReference>
<feature type="signal peptide" evidence="3">
    <location>
        <begin position="1"/>
        <end position="19"/>
    </location>
</feature>
<evidence type="ECO:0000313" key="5">
    <source>
        <dbReference type="Proteomes" id="UP001597073"/>
    </source>
</evidence>
<keyword evidence="3" id="KW-0732">Signal</keyword>
<dbReference type="EMBL" id="JBHTIA010000002">
    <property type="protein sequence ID" value="MFD0763222.1"/>
    <property type="molecule type" value="Genomic_DNA"/>
</dbReference>
<evidence type="ECO:0000256" key="2">
    <source>
        <dbReference type="ARBA" id="ARBA00022525"/>
    </source>
</evidence>
<sequence length="358" mass="40373">MKKAFLSFALSVTAVAALAQPKLEQVYSDNTYQFTGVAISAKGRLFVTYPRWEGPYKYAVVEVMKDGSAKPFPDAAMNEWMPGQDGRNKWVCVQTAYIDDNDFLYIVDPAAPKLEKVVDVNQAAKVVKFNLQTNKVERVYNFPQTIDNHSYLNDIRVDTKKQVAYLTNSGTGGIVILDLTTGKSRQVLQNHRSVHPDPYVKFIIDGHELKKQGHPVKFQSDGIALTRDASYLYYKTISDKKLNRIKTSALLDTTLTGQQLAGAVEDLGNVAYTDGMEFDWKGNLYLGDPTTYELVQVGPNHQRRSWIKSADLIWPDTYAVSKDGYIYVTTSQINKQPAYNEGVNKRTQPYKVFKIKLP</sequence>
<feature type="chain" id="PRO_5045063962" evidence="3">
    <location>
        <begin position="20"/>
        <end position="358"/>
    </location>
</feature>
<dbReference type="Pfam" id="PF03022">
    <property type="entry name" value="MRJP"/>
    <property type="match status" value="1"/>
</dbReference>
<dbReference type="PANTHER" id="PTHR10009">
    <property type="entry name" value="PROTEIN YELLOW-RELATED"/>
    <property type="match status" value="1"/>
</dbReference>
<gene>
    <name evidence="4" type="ORF">ACFQZI_00055</name>
</gene>
<evidence type="ECO:0000256" key="1">
    <source>
        <dbReference type="ARBA" id="ARBA00004613"/>
    </source>
</evidence>
<accession>A0ABW2ZAN6</accession>
<keyword evidence="2" id="KW-0964">Secreted</keyword>
<dbReference type="Gene3D" id="2.120.10.30">
    <property type="entry name" value="TolB, C-terminal domain"/>
    <property type="match status" value="1"/>
</dbReference>
<evidence type="ECO:0000256" key="3">
    <source>
        <dbReference type="SAM" id="SignalP"/>
    </source>
</evidence>
<proteinExistence type="predicted"/>
<protein>
    <submittedName>
        <fullName evidence="4">L-dopachrome tautomerase-related protein</fullName>
    </submittedName>
</protein>
<comment type="subcellular location">
    <subcellularLocation>
        <location evidence="1">Secreted</location>
    </subcellularLocation>
</comment>
<keyword evidence="5" id="KW-1185">Reference proteome</keyword>
<comment type="caution">
    <text evidence="4">The sequence shown here is derived from an EMBL/GenBank/DDBJ whole genome shotgun (WGS) entry which is preliminary data.</text>
</comment>
<organism evidence="4 5">
    <name type="scientific">Mucilaginibacter lutimaris</name>
    <dbReference type="NCBI Taxonomy" id="931629"/>
    <lineage>
        <taxon>Bacteria</taxon>
        <taxon>Pseudomonadati</taxon>
        <taxon>Bacteroidota</taxon>
        <taxon>Sphingobacteriia</taxon>
        <taxon>Sphingobacteriales</taxon>
        <taxon>Sphingobacteriaceae</taxon>
        <taxon>Mucilaginibacter</taxon>
    </lineage>
</organism>
<evidence type="ECO:0000313" key="4">
    <source>
        <dbReference type="EMBL" id="MFD0763222.1"/>
    </source>
</evidence>
<reference evidence="5" key="1">
    <citation type="journal article" date="2019" name="Int. J. Syst. Evol. Microbiol.">
        <title>The Global Catalogue of Microorganisms (GCM) 10K type strain sequencing project: providing services to taxonomists for standard genome sequencing and annotation.</title>
        <authorList>
            <consortium name="The Broad Institute Genomics Platform"/>
            <consortium name="The Broad Institute Genome Sequencing Center for Infectious Disease"/>
            <person name="Wu L."/>
            <person name="Ma J."/>
        </authorList>
    </citation>
    <scope>NUCLEOTIDE SEQUENCE [LARGE SCALE GENOMIC DNA]</scope>
    <source>
        <strain evidence="5">CCUG 60742</strain>
    </source>
</reference>
<dbReference type="PANTHER" id="PTHR10009:SF18">
    <property type="entry name" value="PROTEIN YELLOW-LIKE PROTEIN"/>
    <property type="match status" value="1"/>
</dbReference>
<name>A0ABW2ZAN6_9SPHI</name>
<dbReference type="SUPFAM" id="SSF101898">
    <property type="entry name" value="NHL repeat"/>
    <property type="match status" value="1"/>
</dbReference>